<dbReference type="EMBL" id="LGTO01000007">
    <property type="protein sequence ID" value="KNE19886.1"/>
    <property type="molecule type" value="Genomic_DNA"/>
</dbReference>
<keyword evidence="1" id="KW-0732">Signal</keyword>
<dbReference type="PANTHER" id="PTHR37507:SF2">
    <property type="entry name" value="SPORULATION PROTEIN YDCC"/>
    <property type="match status" value="1"/>
</dbReference>
<evidence type="ECO:0000313" key="3">
    <source>
        <dbReference type="EMBL" id="KNE19886.1"/>
    </source>
</evidence>
<evidence type="ECO:0000313" key="4">
    <source>
        <dbReference type="Proteomes" id="UP000036780"/>
    </source>
</evidence>
<accession>A0A0L0QMT5</accession>
<dbReference type="SUPFAM" id="SSF89392">
    <property type="entry name" value="Prokaryotic lipoproteins and lipoprotein localization factors"/>
    <property type="match status" value="1"/>
</dbReference>
<keyword evidence="4" id="KW-1185">Reference proteome</keyword>
<comment type="caution">
    <text evidence="3">The sequence shown here is derived from an EMBL/GenBank/DDBJ whole genome shotgun (WGS) entry which is preliminary data.</text>
</comment>
<proteinExistence type="predicted"/>
<evidence type="ECO:0000259" key="2">
    <source>
        <dbReference type="Pfam" id="PF03888"/>
    </source>
</evidence>
<dbReference type="InterPro" id="IPR033434">
    <property type="entry name" value="MucB/RseB_N"/>
</dbReference>
<dbReference type="Gene3D" id="2.50.20.10">
    <property type="entry name" value="Lipoprotein localisation LolA/LolB/LppX"/>
    <property type="match status" value="1"/>
</dbReference>
<protein>
    <recommendedName>
        <fullName evidence="2">MucB/RseB N-terminal domain-containing protein</fullName>
    </recommendedName>
</protein>
<dbReference type="InterPro" id="IPR029046">
    <property type="entry name" value="LolA/LolB/LppX"/>
</dbReference>
<reference evidence="4" key="1">
    <citation type="submission" date="2015-07" db="EMBL/GenBank/DDBJ databases">
        <title>Fjat-10053 dsm26.</title>
        <authorList>
            <person name="Liu B."/>
            <person name="Wang J."/>
            <person name="Zhu Y."/>
            <person name="Liu G."/>
            <person name="Chen Q."/>
            <person name="Chen Z."/>
            <person name="Lan J."/>
            <person name="Che J."/>
            <person name="Ge C."/>
            <person name="Shi H."/>
            <person name="Pan Z."/>
            <person name="Liu X."/>
        </authorList>
    </citation>
    <scope>NUCLEOTIDE SEQUENCE [LARGE SCALE GENOMIC DNA]</scope>
    <source>
        <strain evidence="4">DSM 26</strain>
    </source>
</reference>
<feature type="signal peptide" evidence="1">
    <location>
        <begin position="1"/>
        <end position="21"/>
    </location>
</feature>
<feature type="domain" description="MucB/RseB N-terminal" evidence="2">
    <location>
        <begin position="76"/>
        <end position="192"/>
    </location>
</feature>
<evidence type="ECO:0000256" key="1">
    <source>
        <dbReference type="SAM" id="SignalP"/>
    </source>
</evidence>
<dbReference type="InterPro" id="IPR052944">
    <property type="entry name" value="Sporulation_related"/>
</dbReference>
<dbReference type="PROSITE" id="PS51257">
    <property type="entry name" value="PROKAR_LIPOPROTEIN"/>
    <property type="match status" value="1"/>
</dbReference>
<feature type="chain" id="PRO_5005546428" description="MucB/RseB N-terminal domain-containing protein" evidence="1">
    <location>
        <begin position="22"/>
        <end position="366"/>
    </location>
</feature>
<dbReference type="AlphaFoldDB" id="A0A0L0QMT5"/>
<dbReference type="Pfam" id="PF03888">
    <property type="entry name" value="MucB_RseB"/>
    <property type="match status" value="1"/>
</dbReference>
<dbReference type="Proteomes" id="UP000036780">
    <property type="component" value="Unassembled WGS sequence"/>
</dbReference>
<dbReference type="PANTHER" id="PTHR37507">
    <property type="entry name" value="SPORULATION PROTEIN YDCC"/>
    <property type="match status" value="1"/>
</dbReference>
<sequence length="366" mass="41696">MKKAKISVLICIIGGIGMSFGCTPESTNYSSRDIVSQALAAEEGNLSFYGESTTVTKENDTEVERYVIKEWRSKTGKIRAEMQDANGEQTSITVNDGKSLISYQPKQNQAVVMDDPEMLALNQFSPMDQVSVILEQISETHDLTNGKEEKIAGRKTQHIIAEPQKNNQLLGRQELWIDKENWIVLKMKSILGSQTVEAEYDQIDFDADISDNKFSLKLPEDVEIKNMDELASNREVSLAEAREQMGDSFLYVPEDDEWKRSNVELIEMTGELARTEVSMDYTKNDVPIFNLSVFPTPDDDEEIDQFLTSNEKAITIRGMKGTYTNDDTYRELLWDEKGFRYSLLMMDVTFDLEQATQLAEKMEYLP</sequence>
<name>A0A0L0QMT5_VIRPA</name>
<dbReference type="PATRIC" id="fig|1473.5.peg.1846"/>
<organism evidence="3 4">
    <name type="scientific">Virgibacillus pantothenticus</name>
    <dbReference type="NCBI Taxonomy" id="1473"/>
    <lineage>
        <taxon>Bacteria</taxon>
        <taxon>Bacillati</taxon>
        <taxon>Bacillota</taxon>
        <taxon>Bacilli</taxon>
        <taxon>Bacillales</taxon>
        <taxon>Bacillaceae</taxon>
        <taxon>Virgibacillus</taxon>
    </lineage>
</organism>
<gene>
    <name evidence="3" type="ORF">AFK71_15835</name>
</gene>